<name>A0ABR1R2N4_9PEZI</name>
<proteinExistence type="predicted"/>
<sequence length="422" mass="48802">MTSRERPEALKWTAFPAEIRHMILEIIVNQKHPGWASLASVCREWQYVLEKANFRKVKLGVPCLNDFERIATPQKREIIQHICFDIELPRYKPKCCSRRRSPPEIVDYFVTRGIHALFSILHTWAPGNALALELNVYSPSDCEHWFKNIHLSSDDTEQDEDALPDAGSRFHDPKHGWVHGQQIKPPPSTAMEQLFQPIKLCYKLAPRYPRVKAVTSFIIRRQLRRCLTPVSVGRLLRAFSRLEQITYEPWVAYGGDVARYIDEQLHAEELSQHCQAAWRWKHLESLALTSQLLQNDWDTHNELETLLCRAGVLARKMPKLHTLVLWNGGKGHACAFIYRVDRGSASITWRGTWHFNLSPRVVKSWQLAASRLPRSHCSELDVKHDDIPGVRTSHGDAIYRLKLPCQVIDPASLWQIRREANT</sequence>
<dbReference type="EMBL" id="JAQQWI010000022">
    <property type="protein sequence ID" value="KAK7996280.1"/>
    <property type="molecule type" value="Genomic_DNA"/>
</dbReference>
<accession>A0ABR1R2N4</accession>
<feature type="domain" description="DUF6546" evidence="2">
    <location>
        <begin position="266"/>
        <end position="409"/>
    </location>
</feature>
<evidence type="ECO:0000256" key="1">
    <source>
        <dbReference type="SAM" id="MobiDB-lite"/>
    </source>
</evidence>
<evidence type="ECO:0000259" key="2">
    <source>
        <dbReference type="Pfam" id="PF20183"/>
    </source>
</evidence>
<dbReference type="Proteomes" id="UP001396898">
    <property type="component" value="Unassembled WGS sequence"/>
</dbReference>
<reference evidence="3 4" key="1">
    <citation type="submission" date="2023-01" db="EMBL/GenBank/DDBJ databases">
        <title>Analysis of 21 Apiospora genomes using comparative genomics revels a genus with tremendous synthesis potential of carbohydrate active enzymes and secondary metabolites.</title>
        <authorList>
            <person name="Sorensen T."/>
        </authorList>
    </citation>
    <scope>NUCLEOTIDE SEQUENCE [LARGE SCALE GENOMIC DNA]</scope>
    <source>
        <strain evidence="3 4">CBS 20057</strain>
    </source>
</reference>
<dbReference type="Pfam" id="PF20183">
    <property type="entry name" value="DUF6546"/>
    <property type="match status" value="1"/>
</dbReference>
<protein>
    <recommendedName>
        <fullName evidence="2">DUF6546 domain-containing protein</fullName>
    </recommendedName>
</protein>
<keyword evidence="4" id="KW-1185">Reference proteome</keyword>
<gene>
    <name evidence="3" type="ORF">PG991_015747</name>
</gene>
<dbReference type="InterPro" id="IPR046676">
    <property type="entry name" value="DUF6546"/>
</dbReference>
<evidence type="ECO:0000313" key="4">
    <source>
        <dbReference type="Proteomes" id="UP001396898"/>
    </source>
</evidence>
<feature type="region of interest" description="Disordered" evidence="1">
    <location>
        <begin position="156"/>
        <end position="185"/>
    </location>
</feature>
<comment type="caution">
    <text evidence="3">The sequence shown here is derived from an EMBL/GenBank/DDBJ whole genome shotgun (WGS) entry which is preliminary data.</text>
</comment>
<evidence type="ECO:0000313" key="3">
    <source>
        <dbReference type="EMBL" id="KAK7996280.1"/>
    </source>
</evidence>
<organism evidence="3 4">
    <name type="scientific">Apiospora marii</name>
    <dbReference type="NCBI Taxonomy" id="335849"/>
    <lineage>
        <taxon>Eukaryota</taxon>
        <taxon>Fungi</taxon>
        <taxon>Dikarya</taxon>
        <taxon>Ascomycota</taxon>
        <taxon>Pezizomycotina</taxon>
        <taxon>Sordariomycetes</taxon>
        <taxon>Xylariomycetidae</taxon>
        <taxon>Amphisphaeriales</taxon>
        <taxon>Apiosporaceae</taxon>
        <taxon>Apiospora</taxon>
    </lineage>
</organism>